<dbReference type="PROSITE" id="PS00463">
    <property type="entry name" value="ZN2_CY6_FUNGAL_1"/>
    <property type="match status" value="1"/>
</dbReference>
<dbReference type="PROSITE" id="PS50048">
    <property type="entry name" value="ZN2_CY6_FUNGAL_2"/>
    <property type="match status" value="1"/>
</dbReference>
<evidence type="ECO:0000256" key="5">
    <source>
        <dbReference type="ARBA" id="ARBA00023242"/>
    </source>
</evidence>
<keyword evidence="4" id="KW-0804">Transcription</keyword>
<accession>A0ABR3PA74</accession>
<dbReference type="CDD" id="cd00067">
    <property type="entry name" value="GAL4"/>
    <property type="match status" value="1"/>
</dbReference>
<dbReference type="EMBL" id="JBFMKM010000012">
    <property type="protein sequence ID" value="KAL1302975.1"/>
    <property type="molecule type" value="Genomic_DNA"/>
</dbReference>
<reference evidence="8 9" key="1">
    <citation type="submission" date="2024-07" db="EMBL/GenBank/DDBJ databases">
        <title>Draft sequence of the Neodothiora populina.</title>
        <authorList>
            <person name="Drown D.D."/>
            <person name="Schuette U.S."/>
            <person name="Buechlein A.B."/>
            <person name="Rusch D.R."/>
            <person name="Winton L.W."/>
            <person name="Adams G.A."/>
        </authorList>
    </citation>
    <scope>NUCLEOTIDE SEQUENCE [LARGE SCALE GENOMIC DNA]</scope>
    <source>
        <strain evidence="8 9">CPC 39397</strain>
    </source>
</reference>
<evidence type="ECO:0000313" key="8">
    <source>
        <dbReference type="EMBL" id="KAL1302975.1"/>
    </source>
</evidence>
<keyword evidence="2" id="KW-0479">Metal-binding</keyword>
<evidence type="ECO:0000259" key="7">
    <source>
        <dbReference type="PROSITE" id="PS50048"/>
    </source>
</evidence>
<feature type="compositionally biased region" description="Polar residues" evidence="6">
    <location>
        <begin position="336"/>
        <end position="345"/>
    </location>
</feature>
<evidence type="ECO:0000256" key="1">
    <source>
        <dbReference type="ARBA" id="ARBA00004123"/>
    </source>
</evidence>
<dbReference type="InterPro" id="IPR050815">
    <property type="entry name" value="TF_fung"/>
</dbReference>
<evidence type="ECO:0000256" key="3">
    <source>
        <dbReference type="ARBA" id="ARBA00023015"/>
    </source>
</evidence>
<dbReference type="RefSeq" id="XP_069199251.1">
    <property type="nucleotide sequence ID" value="XM_069342746.1"/>
</dbReference>
<feature type="compositionally biased region" description="Polar residues" evidence="6">
    <location>
        <begin position="367"/>
        <end position="378"/>
    </location>
</feature>
<evidence type="ECO:0000313" key="9">
    <source>
        <dbReference type="Proteomes" id="UP001562354"/>
    </source>
</evidence>
<comment type="subcellular location">
    <subcellularLocation>
        <location evidence="1">Nucleus</location>
    </subcellularLocation>
</comment>
<evidence type="ECO:0000256" key="4">
    <source>
        <dbReference type="ARBA" id="ARBA00023163"/>
    </source>
</evidence>
<dbReference type="Gene3D" id="4.10.240.10">
    <property type="entry name" value="Zn(2)-C6 fungal-type DNA-binding domain"/>
    <property type="match status" value="1"/>
</dbReference>
<keyword evidence="9" id="KW-1185">Reference proteome</keyword>
<organism evidence="8 9">
    <name type="scientific">Neodothiora populina</name>
    <dbReference type="NCBI Taxonomy" id="2781224"/>
    <lineage>
        <taxon>Eukaryota</taxon>
        <taxon>Fungi</taxon>
        <taxon>Dikarya</taxon>
        <taxon>Ascomycota</taxon>
        <taxon>Pezizomycotina</taxon>
        <taxon>Dothideomycetes</taxon>
        <taxon>Dothideomycetidae</taxon>
        <taxon>Dothideales</taxon>
        <taxon>Dothioraceae</taxon>
        <taxon>Neodothiora</taxon>
    </lineage>
</organism>
<protein>
    <recommendedName>
        <fullName evidence="7">Zn(2)-C6 fungal-type domain-containing protein</fullName>
    </recommendedName>
</protein>
<feature type="region of interest" description="Disordered" evidence="6">
    <location>
        <begin position="141"/>
        <end position="175"/>
    </location>
</feature>
<sequence length="907" mass="101261">MTSVRDEHKVFAQSKPFSHWQQRDPPGPVAQTDSHWPIVLQREPPPRPVEPGAGLSPRGSYTDATHGPPKQQLPGVQELLTPSIRDEDRAPSVGSWLRNSSTQIWHDRVLPSLGQGLPNGSPSSLGPMNRHLPEKLVEDPYSRSSVHLLSGGQPPQTMPALPLRRSGLSSPVARNGLESMPQVGEYFAPSSSYYSTITGNPHDGHLGERRTSSVFPGKLGGPAGLFSLQIVGQRDIPGEGLCYVFKDGTTCPTIIDGEPVNPLWGTTKAGKARKRLAQACLNCREKKIRCEPGESSCLQCEKAKRECLKPSAAQTQADLSASTSFNTSPERDDWKYQTSPRTKQPSDAPAPKRRRSAHAAQQEIALDQTSTGDDSPSMGQKRRLSGDTSPILLKQPNDRKDSKRGTTEDLEWAPSKVYRDTLDSLPQSEDPYQFEPEGTMLFLDLFFAQVARETRIIFPRHAFRRWVRNCDSRYQSECMVLYSVLAVGSAFSNGRFSSFSKMCVDRATQAVASSYGRFSLALIQSRLLLGAYYHLQGKGSISLDYTGAALCVVAAMRLNTEDGCGENLDEQSRRVFSFTREQLRESRRRTFWAAFLVDRYNTSPRRQMNTINEDDVQTRLPCAEQVYEDGSPSSASLLQDIGSSTTDAHSATAYVITASTLWKDVMQFLHRSIHLPRSTYRTKFESFQETMQRRLYDWQQTLPQHFKYSREELDQAIHRGYAGDFLAMHTLYLFSQLKLSRMIRHELLPMDVVARSICAAHSHALQLLALLCDVTILIASASNIGIRTTDLMSPFIAQAMSFAIDTLGAGGLREEIVTTQQVLSIAIEVLRDLSQHCVSTWILVKKAEKRLTQIESWPSELDIRAGRGQTRRCWRTQEPMDKAPPLEQDVMYGVSSAIFSEALTEGR</sequence>
<name>A0ABR3PA74_9PEZI</name>
<dbReference type="CDD" id="cd12148">
    <property type="entry name" value="fungal_TF_MHR"/>
    <property type="match status" value="1"/>
</dbReference>
<evidence type="ECO:0000256" key="6">
    <source>
        <dbReference type="SAM" id="MobiDB-lite"/>
    </source>
</evidence>
<keyword evidence="3" id="KW-0805">Transcription regulation</keyword>
<evidence type="ECO:0000256" key="2">
    <source>
        <dbReference type="ARBA" id="ARBA00022723"/>
    </source>
</evidence>
<feature type="compositionally biased region" description="Basic and acidic residues" evidence="6">
    <location>
        <begin position="396"/>
        <end position="407"/>
    </location>
</feature>
<keyword evidence="5" id="KW-0539">Nucleus</keyword>
<dbReference type="PANTHER" id="PTHR47338:SF11">
    <property type="entry name" value="ZN(II)2CYS6 TRANSCRIPTION FACTOR (EUROFUNG)"/>
    <property type="match status" value="1"/>
</dbReference>
<gene>
    <name evidence="8" type="ORF">AAFC00_003292</name>
</gene>
<dbReference type="SMART" id="SM00066">
    <property type="entry name" value="GAL4"/>
    <property type="match status" value="1"/>
</dbReference>
<feature type="region of interest" description="Disordered" evidence="6">
    <location>
        <begin position="1"/>
        <end position="76"/>
    </location>
</feature>
<feature type="region of interest" description="Disordered" evidence="6">
    <location>
        <begin position="311"/>
        <end position="410"/>
    </location>
</feature>
<dbReference type="Proteomes" id="UP001562354">
    <property type="component" value="Unassembled WGS sequence"/>
</dbReference>
<dbReference type="GeneID" id="95976994"/>
<dbReference type="InterPro" id="IPR001138">
    <property type="entry name" value="Zn2Cys6_DnaBD"/>
</dbReference>
<dbReference type="InterPro" id="IPR036864">
    <property type="entry name" value="Zn2-C6_fun-type_DNA-bd_sf"/>
</dbReference>
<comment type="caution">
    <text evidence="8">The sequence shown here is derived from an EMBL/GenBank/DDBJ whole genome shotgun (WGS) entry which is preliminary data.</text>
</comment>
<dbReference type="InterPro" id="IPR007219">
    <property type="entry name" value="XnlR_reg_dom"/>
</dbReference>
<feature type="compositionally biased region" description="Polar residues" evidence="6">
    <location>
        <begin position="312"/>
        <end position="328"/>
    </location>
</feature>
<dbReference type="SUPFAM" id="SSF57701">
    <property type="entry name" value="Zn2/Cys6 DNA-binding domain"/>
    <property type="match status" value="1"/>
</dbReference>
<feature type="compositionally biased region" description="Basic and acidic residues" evidence="6">
    <location>
        <begin position="1"/>
        <end position="10"/>
    </location>
</feature>
<feature type="domain" description="Zn(2)-C6 fungal-type" evidence="7">
    <location>
        <begin position="279"/>
        <end position="307"/>
    </location>
</feature>
<dbReference type="Pfam" id="PF04082">
    <property type="entry name" value="Fungal_trans"/>
    <property type="match status" value="1"/>
</dbReference>
<dbReference type="PANTHER" id="PTHR47338">
    <property type="entry name" value="ZN(II)2CYS6 TRANSCRIPTION FACTOR (EUROFUNG)-RELATED"/>
    <property type="match status" value="1"/>
</dbReference>
<proteinExistence type="predicted"/>